<gene>
    <name evidence="6" type="ORF">UFB30_03710</name>
</gene>
<dbReference type="InterPro" id="IPR036291">
    <property type="entry name" value="NAD(P)-bd_dom_sf"/>
</dbReference>
<dbReference type="NCBIfam" id="TIGR03026">
    <property type="entry name" value="NDP-sugDHase"/>
    <property type="match status" value="1"/>
</dbReference>
<keyword evidence="3" id="KW-0520">NAD</keyword>
<keyword evidence="7" id="KW-1185">Reference proteome</keyword>
<dbReference type="Gene3D" id="3.40.50.720">
    <property type="entry name" value="NAD(P)-binding Rossmann-like Domain"/>
    <property type="match status" value="2"/>
</dbReference>
<comment type="similarity">
    <text evidence="1 4">Belongs to the UDP-glucose/GDP-mannose dehydrogenase family.</text>
</comment>
<evidence type="ECO:0000259" key="5">
    <source>
        <dbReference type="SMART" id="SM00984"/>
    </source>
</evidence>
<sequence>MNLYEKLVNKEEKIAVIGLGYVGMPIAVAFAKKVNVIGFDLNKEKIQQYKDGVDPTNEIGNEIIKKTSVEFTSDPSKIRDAKFHVVAVPTPINADKTPDLTPIEKVSSMIGKNLTIGSVVVYESTVYPGVTEDICIPILEKESGLKCGIDFKVGYSPERINPGDKIHRLENIIKIVSGIDQQSLDEIAKIYELVVEAGVHRANSIKVAEAAKVVENSQRDINIAFMNELAMVFDRMGIDTQEVIEAMNTKWNALKFYPGLVGGHCISVDPYYFLYEAEKLGYHSQIILSGRKINDGMGKFVAEAIIKKLILANKVVKQSKVIILGLAFKENTPDTRNSKVIDIILGLREYGIEPIVVDPEADKTEAKMQYGIELADLSEINDADCVVLAVAHQVFKELQLNEIDSLYADYENKNKILIDIKSVFSKVDLEQKGFSYWRL</sequence>
<dbReference type="InterPro" id="IPR017476">
    <property type="entry name" value="UDP-Glc/GDP-Man"/>
</dbReference>
<evidence type="ECO:0000256" key="2">
    <source>
        <dbReference type="ARBA" id="ARBA00023002"/>
    </source>
</evidence>
<proteinExistence type="inferred from homology"/>
<evidence type="ECO:0000256" key="4">
    <source>
        <dbReference type="PIRNR" id="PIRNR000124"/>
    </source>
</evidence>
<dbReference type="Pfam" id="PF03721">
    <property type="entry name" value="UDPG_MGDP_dh_N"/>
    <property type="match status" value="1"/>
</dbReference>
<keyword evidence="2" id="KW-0560">Oxidoreductase</keyword>
<dbReference type="RefSeq" id="WP_322420320.1">
    <property type="nucleotide sequence ID" value="NZ_JAXQNN010000001.1"/>
</dbReference>
<dbReference type="SUPFAM" id="SSF52413">
    <property type="entry name" value="UDP-glucose/GDP-mannose dehydrogenase C-terminal domain"/>
    <property type="match status" value="1"/>
</dbReference>
<dbReference type="InterPro" id="IPR014027">
    <property type="entry name" value="UDP-Glc/GDP-Man_DH_C"/>
</dbReference>
<dbReference type="PIRSF" id="PIRSF500136">
    <property type="entry name" value="UDP_ManNAc_DH"/>
    <property type="match status" value="1"/>
</dbReference>
<dbReference type="InterPro" id="IPR036220">
    <property type="entry name" value="UDP-Glc/GDP-Man_DH_C_sf"/>
</dbReference>
<evidence type="ECO:0000256" key="1">
    <source>
        <dbReference type="ARBA" id="ARBA00006601"/>
    </source>
</evidence>
<dbReference type="Proteomes" id="UP001292084">
    <property type="component" value="Unassembled WGS sequence"/>
</dbReference>
<dbReference type="Pfam" id="PF03720">
    <property type="entry name" value="UDPG_MGDP_dh_C"/>
    <property type="match status" value="1"/>
</dbReference>
<organism evidence="6 7">
    <name type="scientific">Jeotgalibacillus haloalkalitolerans</name>
    <dbReference type="NCBI Taxonomy" id="3104292"/>
    <lineage>
        <taxon>Bacteria</taxon>
        <taxon>Bacillati</taxon>
        <taxon>Bacillota</taxon>
        <taxon>Bacilli</taxon>
        <taxon>Bacillales</taxon>
        <taxon>Caryophanaceae</taxon>
        <taxon>Jeotgalibacillus</taxon>
    </lineage>
</organism>
<evidence type="ECO:0000313" key="7">
    <source>
        <dbReference type="Proteomes" id="UP001292084"/>
    </source>
</evidence>
<dbReference type="SUPFAM" id="SSF48179">
    <property type="entry name" value="6-phosphogluconate dehydrogenase C-terminal domain-like"/>
    <property type="match status" value="1"/>
</dbReference>
<feature type="domain" description="UDP-glucose/GDP-mannose dehydrogenase C-terminal" evidence="5">
    <location>
        <begin position="322"/>
        <end position="426"/>
    </location>
</feature>
<dbReference type="SMART" id="SM00984">
    <property type="entry name" value="UDPG_MGDP_dh_C"/>
    <property type="match status" value="1"/>
</dbReference>
<dbReference type="SUPFAM" id="SSF51735">
    <property type="entry name" value="NAD(P)-binding Rossmann-fold domains"/>
    <property type="match status" value="1"/>
</dbReference>
<dbReference type="PANTHER" id="PTHR43491:SF2">
    <property type="entry name" value="UDP-N-ACETYL-D-MANNOSAMINE DEHYDROGENASE"/>
    <property type="match status" value="1"/>
</dbReference>
<accession>A0ABU5KJ73</accession>
<protein>
    <submittedName>
        <fullName evidence="6">Nucleotide sugar dehydrogenase</fullName>
    </submittedName>
</protein>
<reference evidence="6 7" key="1">
    <citation type="submission" date="2023-12" db="EMBL/GenBank/DDBJ databases">
        <title>Jeotgalibacillus haloalkaliphilus sp. nov., a novel salt-tolerant bacteria, isolated from the estuary of the Fenhe River into the Yellow River.</title>
        <authorList>
            <person name="Li Y."/>
        </authorList>
    </citation>
    <scope>NUCLEOTIDE SEQUENCE [LARGE SCALE GENOMIC DNA]</scope>
    <source>
        <strain evidence="6 7">HH7-29</strain>
    </source>
</reference>
<comment type="caution">
    <text evidence="6">The sequence shown here is derived from an EMBL/GenBank/DDBJ whole genome shotgun (WGS) entry which is preliminary data.</text>
</comment>
<evidence type="ECO:0000256" key="3">
    <source>
        <dbReference type="ARBA" id="ARBA00023027"/>
    </source>
</evidence>
<dbReference type="InterPro" id="IPR001732">
    <property type="entry name" value="UDP-Glc/GDP-Man_DH_N"/>
</dbReference>
<dbReference type="InterPro" id="IPR008927">
    <property type="entry name" value="6-PGluconate_DH-like_C_sf"/>
</dbReference>
<dbReference type="PANTHER" id="PTHR43491">
    <property type="entry name" value="UDP-N-ACETYL-D-MANNOSAMINE DEHYDROGENASE"/>
    <property type="match status" value="1"/>
</dbReference>
<dbReference type="PIRSF" id="PIRSF000124">
    <property type="entry name" value="UDPglc_GDPman_dh"/>
    <property type="match status" value="1"/>
</dbReference>
<dbReference type="InterPro" id="IPR014026">
    <property type="entry name" value="UDP-Glc/GDP-Man_DH_dimer"/>
</dbReference>
<dbReference type="Pfam" id="PF00984">
    <property type="entry name" value="UDPG_MGDP_dh"/>
    <property type="match status" value="1"/>
</dbReference>
<dbReference type="EMBL" id="JAXQNN010000001">
    <property type="protein sequence ID" value="MDZ5711312.1"/>
    <property type="molecule type" value="Genomic_DNA"/>
</dbReference>
<name>A0ABU5KJ73_9BACL</name>
<evidence type="ECO:0000313" key="6">
    <source>
        <dbReference type="EMBL" id="MDZ5711312.1"/>
    </source>
</evidence>
<dbReference type="InterPro" id="IPR028359">
    <property type="entry name" value="UDP_ManNAc/GlcNAc_DH"/>
</dbReference>